<evidence type="ECO:0000313" key="3">
    <source>
        <dbReference type="EMBL" id="MUV13705.1"/>
    </source>
</evidence>
<dbReference type="SMART" id="SM00054">
    <property type="entry name" value="EFh"/>
    <property type="match status" value="3"/>
</dbReference>
<dbReference type="EMBL" id="WOXT01000001">
    <property type="protein sequence ID" value="MUV13705.1"/>
    <property type="molecule type" value="Genomic_DNA"/>
</dbReference>
<reference evidence="3 4" key="1">
    <citation type="submission" date="2019-12" db="EMBL/GenBank/DDBJ databases">
        <authorList>
            <person name="Xu J."/>
        </authorList>
    </citation>
    <scope>NUCLEOTIDE SEQUENCE [LARGE SCALE GENOMIC DNA]</scope>
    <source>
        <strain evidence="3 4">HX-5-24</strain>
    </source>
</reference>
<evidence type="ECO:0000256" key="1">
    <source>
        <dbReference type="SAM" id="SignalP"/>
    </source>
</evidence>
<evidence type="ECO:0000259" key="2">
    <source>
        <dbReference type="PROSITE" id="PS50222"/>
    </source>
</evidence>
<gene>
    <name evidence="3" type="ORF">GN331_05720</name>
</gene>
<dbReference type="CDD" id="cd00051">
    <property type="entry name" value="EFh"/>
    <property type="match status" value="1"/>
</dbReference>
<dbReference type="RefSeq" id="WP_156640884.1">
    <property type="nucleotide sequence ID" value="NZ_WOXT01000001.1"/>
</dbReference>
<keyword evidence="1" id="KW-0732">Signal</keyword>
<dbReference type="Proteomes" id="UP000479692">
    <property type="component" value="Unassembled WGS sequence"/>
</dbReference>
<evidence type="ECO:0000313" key="4">
    <source>
        <dbReference type="Proteomes" id="UP000479692"/>
    </source>
</evidence>
<feature type="domain" description="EF-hand" evidence="2">
    <location>
        <begin position="36"/>
        <end position="65"/>
    </location>
</feature>
<dbReference type="InterPro" id="IPR002048">
    <property type="entry name" value="EF_hand_dom"/>
</dbReference>
<dbReference type="PROSITE" id="PS00018">
    <property type="entry name" value="EF_HAND_1"/>
    <property type="match status" value="2"/>
</dbReference>
<feature type="signal peptide" evidence="1">
    <location>
        <begin position="1"/>
        <end position="19"/>
    </location>
</feature>
<feature type="domain" description="EF-hand" evidence="2">
    <location>
        <begin position="106"/>
        <end position="133"/>
    </location>
</feature>
<comment type="caution">
    <text evidence="3">The sequence shown here is derived from an EMBL/GenBank/DDBJ whole genome shotgun (WGS) entry which is preliminary data.</text>
</comment>
<name>A0A7C9LWL3_9GAMM</name>
<dbReference type="InterPro" id="IPR018247">
    <property type="entry name" value="EF_Hand_1_Ca_BS"/>
</dbReference>
<accession>A0A7C9LWL3</accession>
<dbReference type="InterPro" id="IPR011992">
    <property type="entry name" value="EF-hand-dom_pair"/>
</dbReference>
<dbReference type="GO" id="GO:0005509">
    <property type="term" value="F:calcium ion binding"/>
    <property type="evidence" value="ECO:0007669"/>
    <property type="project" value="InterPro"/>
</dbReference>
<dbReference type="AlphaFoldDB" id="A0A7C9LWL3"/>
<proteinExistence type="predicted"/>
<organism evidence="3 4">
    <name type="scientific">Noviluteimonas gilva</name>
    <dbReference type="NCBI Taxonomy" id="2682097"/>
    <lineage>
        <taxon>Bacteria</taxon>
        <taxon>Pseudomonadati</taxon>
        <taxon>Pseudomonadota</taxon>
        <taxon>Gammaproteobacteria</taxon>
        <taxon>Lysobacterales</taxon>
        <taxon>Lysobacteraceae</taxon>
        <taxon>Noviluteimonas</taxon>
    </lineage>
</organism>
<dbReference type="SUPFAM" id="SSF47473">
    <property type="entry name" value="EF-hand"/>
    <property type="match status" value="1"/>
</dbReference>
<keyword evidence="4" id="KW-1185">Reference proteome</keyword>
<protein>
    <recommendedName>
        <fullName evidence="2">EF-hand domain-containing protein</fullName>
    </recommendedName>
</protein>
<feature type="chain" id="PRO_5028855573" description="EF-hand domain-containing protein" evidence="1">
    <location>
        <begin position="20"/>
        <end position="144"/>
    </location>
</feature>
<dbReference type="Gene3D" id="1.10.238.10">
    <property type="entry name" value="EF-hand"/>
    <property type="match status" value="1"/>
</dbReference>
<sequence>MNRRIFVAVALMVAAPAFAQQAAKPAPQPALQGGPDATFAAWDKDGNGTLSKDEFRAGWLATREDLALRRLRTEFARHDADKSGKLEAGEYAKLALVQRAGTSAPAMTAFDKDKDGGLQFAEYLEFVKVAGAQQQPRAAAPKAK</sequence>
<dbReference type="PROSITE" id="PS50222">
    <property type="entry name" value="EF_HAND_2"/>
    <property type="match status" value="2"/>
</dbReference>
<dbReference type="Pfam" id="PF13202">
    <property type="entry name" value="EF-hand_5"/>
    <property type="match status" value="1"/>
</dbReference>